<sequence length="317" mass="36740">VSQLSQCTYQSTDNHVGNKQLVVIDEAQKIPNIGTVLKLMVDRYPDKFFIATGSSSFELANQTGESLTGRKSIATLFPVAQVELLYDSAPSEITNDLPEYLIYGGYPEVISTQIHSEKEEILNTLAYSYLMKDILEFDRIKNSAKMYKLLKLVAFQIGSEVSANELANNLNIDVKTVLNYLDLLEKSFVIFSLGGFSRNLRKEVSKRSKYYFFDIGIRNAVINNFNEIADRNDIGQLWENFLMVERRKKHSYQDFHTNYYFWRTYDQKEIDLVEENGGKLNGFEFKWKNVRSKVPKLWLQTYSEATYTEINTENYLN</sequence>
<reference evidence="3 4" key="1">
    <citation type="submission" date="2017-09" db="EMBL/GenBank/DDBJ databases">
        <title>Depth-based differentiation of microbial function through sediment-hosted aquifers and enrichment of novel symbionts in the deep terrestrial subsurface.</title>
        <authorList>
            <person name="Probst A.J."/>
            <person name="Ladd B."/>
            <person name="Jarett J.K."/>
            <person name="Geller-Mcgrath D.E."/>
            <person name="Sieber C.M."/>
            <person name="Emerson J.B."/>
            <person name="Anantharaman K."/>
            <person name="Thomas B.C."/>
            <person name="Malmstrom R."/>
            <person name="Stieglmeier M."/>
            <person name="Klingl A."/>
            <person name="Woyke T."/>
            <person name="Ryan C.M."/>
            <person name="Banfield J.F."/>
        </authorList>
    </citation>
    <scope>NUCLEOTIDE SEQUENCE [LARGE SCALE GENOMIC DNA]</scope>
    <source>
        <strain evidence="3">CG22_combo_CG10-13_8_21_14_all_39_12</strain>
    </source>
</reference>
<dbReference type="PANTHER" id="PTHR43566:SF1">
    <property type="entry name" value="AAA+ ATPASE DOMAIN-CONTAINING PROTEIN"/>
    <property type="match status" value="1"/>
</dbReference>
<feature type="non-terminal residue" evidence="3">
    <location>
        <position position="1"/>
    </location>
</feature>
<gene>
    <name evidence="3" type="ORF">COX05_04890</name>
</gene>
<dbReference type="InterPro" id="IPR025420">
    <property type="entry name" value="DUF4143"/>
</dbReference>
<feature type="domain" description="AAA" evidence="1">
    <location>
        <begin position="15"/>
        <end position="85"/>
    </location>
</feature>
<evidence type="ECO:0000313" key="3">
    <source>
        <dbReference type="EMBL" id="PIP56107.1"/>
    </source>
</evidence>
<accession>A0A2H0BEL7</accession>
<dbReference type="PANTHER" id="PTHR43566">
    <property type="entry name" value="CONSERVED PROTEIN"/>
    <property type="match status" value="1"/>
</dbReference>
<dbReference type="Proteomes" id="UP000228495">
    <property type="component" value="Unassembled WGS sequence"/>
</dbReference>
<protein>
    <submittedName>
        <fullName evidence="3">ATPase</fullName>
    </submittedName>
</protein>
<comment type="caution">
    <text evidence="3">The sequence shown here is derived from an EMBL/GenBank/DDBJ whole genome shotgun (WGS) entry which is preliminary data.</text>
</comment>
<evidence type="ECO:0000259" key="1">
    <source>
        <dbReference type="Pfam" id="PF13173"/>
    </source>
</evidence>
<evidence type="ECO:0000313" key="4">
    <source>
        <dbReference type="Proteomes" id="UP000228495"/>
    </source>
</evidence>
<dbReference type="InterPro" id="IPR041682">
    <property type="entry name" value="AAA_14"/>
</dbReference>
<feature type="domain" description="DUF4143" evidence="2">
    <location>
        <begin position="132"/>
        <end position="287"/>
    </location>
</feature>
<dbReference type="EMBL" id="PCSU01000088">
    <property type="protein sequence ID" value="PIP56107.1"/>
    <property type="molecule type" value="Genomic_DNA"/>
</dbReference>
<proteinExistence type="predicted"/>
<evidence type="ECO:0000259" key="2">
    <source>
        <dbReference type="Pfam" id="PF13635"/>
    </source>
</evidence>
<dbReference type="AlphaFoldDB" id="A0A2H0BEL7"/>
<name>A0A2H0BEL7_UNCKA</name>
<dbReference type="Pfam" id="PF13635">
    <property type="entry name" value="DUF4143"/>
    <property type="match status" value="1"/>
</dbReference>
<feature type="non-terminal residue" evidence="3">
    <location>
        <position position="317"/>
    </location>
</feature>
<organism evidence="3 4">
    <name type="scientific">candidate division WWE3 bacterium CG22_combo_CG10-13_8_21_14_all_39_12</name>
    <dbReference type="NCBI Taxonomy" id="1975094"/>
    <lineage>
        <taxon>Bacteria</taxon>
        <taxon>Katanobacteria</taxon>
    </lineage>
</organism>
<dbReference type="Pfam" id="PF13173">
    <property type="entry name" value="AAA_14"/>
    <property type="match status" value="1"/>
</dbReference>